<dbReference type="AlphaFoldDB" id="A0A2Z4YF17"/>
<dbReference type="EMBL" id="CP030760">
    <property type="protein sequence ID" value="AXA39861.1"/>
    <property type="molecule type" value="Genomic_DNA"/>
</dbReference>
<proteinExistence type="predicted"/>
<evidence type="ECO:0000313" key="2">
    <source>
        <dbReference type="EMBL" id="AXA39861.1"/>
    </source>
</evidence>
<protein>
    <submittedName>
        <fullName evidence="2">Uncharacterized protein</fullName>
    </submittedName>
</protein>
<dbReference type="Proteomes" id="UP000251166">
    <property type="component" value="Chromosome"/>
</dbReference>
<name>A0A2Z4YF17_RHILE</name>
<gene>
    <name evidence="2" type="ORF">DLJ82_2268</name>
</gene>
<reference evidence="2 3" key="1">
    <citation type="submission" date="2018-07" db="EMBL/GenBank/DDBJ databases">
        <title>Rhizobium leguminosarum strain:ATCC 14479 Genome sequencing and assembly.</title>
        <authorList>
            <person name="Chakraborty R."/>
        </authorList>
    </citation>
    <scope>NUCLEOTIDE SEQUENCE [LARGE SCALE GENOMIC DNA]</scope>
    <source>
        <strain evidence="2 3">ATCC 14479</strain>
    </source>
</reference>
<sequence>MPEISGLGRPPPSSDHQTDGPGPFGCKLQTSRSHHRQAHCFGDDRAKATEPKSLLAAFQDKLLLDRFDIDDPIWMKADLSKRRGEQVRASQAPDDLAFGASCDARGKQRCRRTINRACSSSSEFVDRTICQAAAGKSPVDFANTERQDRFGTGDRPFEVLDAISKIGNDGVRRVLRHTEPLPKSGFHLAQKRICSLFVPYRNVSQCAYSGERSANCNLTNIA</sequence>
<accession>A0A2Z4YF17</accession>
<organism evidence="2 3">
    <name type="scientific">Rhizobium leguminosarum</name>
    <dbReference type="NCBI Taxonomy" id="384"/>
    <lineage>
        <taxon>Bacteria</taxon>
        <taxon>Pseudomonadati</taxon>
        <taxon>Pseudomonadota</taxon>
        <taxon>Alphaproteobacteria</taxon>
        <taxon>Hyphomicrobiales</taxon>
        <taxon>Rhizobiaceae</taxon>
        <taxon>Rhizobium/Agrobacterium group</taxon>
        <taxon>Rhizobium</taxon>
    </lineage>
</organism>
<feature type="region of interest" description="Disordered" evidence="1">
    <location>
        <begin position="1"/>
        <end position="29"/>
    </location>
</feature>
<evidence type="ECO:0000256" key="1">
    <source>
        <dbReference type="SAM" id="MobiDB-lite"/>
    </source>
</evidence>
<evidence type="ECO:0000313" key="3">
    <source>
        <dbReference type="Proteomes" id="UP000251166"/>
    </source>
</evidence>